<dbReference type="InterPro" id="IPR002925">
    <property type="entry name" value="Dienelactn_hydro"/>
</dbReference>
<dbReference type="InterPro" id="IPR051049">
    <property type="entry name" value="Dienelactone_hydrolase-like"/>
</dbReference>
<dbReference type="InterPro" id="IPR029058">
    <property type="entry name" value="AB_hydrolase_fold"/>
</dbReference>
<evidence type="ECO:0000313" key="3">
    <source>
        <dbReference type="Proteomes" id="UP001589766"/>
    </source>
</evidence>
<dbReference type="PANTHER" id="PTHR46623:SF6">
    <property type="entry name" value="ALPHA_BETA-HYDROLASES SUPERFAMILY PROTEIN"/>
    <property type="match status" value="1"/>
</dbReference>
<dbReference type="Pfam" id="PF01738">
    <property type="entry name" value="DLH"/>
    <property type="match status" value="1"/>
</dbReference>
<dbReference type="SUPFAM" id="SSF53474">
    <property type="entry name" value="alpha/beta-Hydrolases"/>
    <property type="match status" value="1"/>
</dbReference>
<reference evidence="2 3" key="1">
    <citation type="submission" date="2024-09" db="EMBL/GenBank/DDBJ databases">
        <authorList>
            <person name="Sun Q."/>
            <person name="Mori K."/>
        </authorList>
    </citation>
    <scope>NUCLEOTIDE SEQUENCE [LARGE SCALE GENOMIC DNA]</scope>
    <source>
        <strain evidence="2 3">CCM 7609</strain>
    </source>
</reference>
<protein>
    <submittedName>
        <fullName evidence="2">Dienelactone hydrolase family protein</fullName>
        <ecNumber evidence="2">3.1.-.-</ecNumber>
    </submittedName>
</protein>
<dbReference type="GO" id="GO:0016787">
    <property type="term" value="F:hydrolase activity"/>
    <property type="evidence" value="ECO:0007669"/>
    <property type="project" value="UniProtKB-KW"/>
</dbReference>
<name>A0ABV6F884_9MICC</name>
<dbReference type="Gene3D" id="3.40.50.1820">
    <property type="entry name" value="alpha/beta hydrolase"/>
    <property type="match status" value="1"/>
</dbReference>
<sequence length="243" mass="26522">MASEIRSGYVDVDGLRTYQAVPDNDGRPPTGGMLLLPMITGIGEQVRLFADQIARETGVVAVTWDPWHGPSSDDTEHAELSRLLAELDDRAVVEEQERLLAHMRSALGVQHVGVIGWCLGGRFAFILGGRDPELANVIAYHPTVTIPPAENHSIDAIEQIRCTTAPVMMAYPGKDSIVSRESFDRMQEALLHRDGAPSMVHVYPDAKHGFSDARRHGEAPNAEAFNLSWPQALALIRATTVAV</sequence>
<gene>
    <name evidence="2" type="ORF">ACFFIO_14620</name>
</gene>
<keyword evidence="3" id="KW-1185">Reference proteome</keyword>
<dbReference type="PANTHER" id="PTHR46623">
    <property type="entry name" value="CARBOXYMETHYLENEBUTENOLIDASE-RELATED"/>
    <property type="match status" value="1"/>
</dbReference>
<dbReference type="EC" id="3.1.-.-" evidence="2"/>
<dbReference type="EMBL" id="JBHLWH010000042">
    <property type="protein sequence ID" value="MFC0249736.1"/>
    <property type="molecule type" value="Genomic_DNA"/>
</dbReference>
<feature type="domain" description="Dienelactone hydrolase" evidence="1">
    <location>
        <begin position="16"/>
        <end position="237"/>
    </location>
</feature>
<keyword evidence="2" id="KW-0378">Hydrolase</keyword>
<accession>A0ABV6F884</accession>
<dbReference type="RefSeq" id="WP_378042921.1">
    <property type="nucleotide sequence ID" value="NZ_JBHLWH010000042.1"/>
</dbReference>
<evidence type="ECO:0000259" key="1">
    <source>
        <dbReference type="Pfam" id="PF01738"/>
    </source>
</evidence>
<evidence type="ECO:0000313" key="2">
    <source>
        <dbReference type="EMBL" id="MFC0249736.1"/>
    </source>
</evidence>
<dbReference type="Proteomes" id="UP001589766">
    <property type="component" value="Unassembled WGS sequence"/>
</dbReference>
<proteinExistence type="predicted"/>
<organism evidence="2 3">
    <name type="scientific">Citricoccus parietis</name>
    <dbReference type="NCBI Taxonomy" id="592307"/>
    <lineage>
        <taxon>Bacteria</taxon>
        <taxon>Bacillati</taxon>
        <taxon>Actinomycetota</taxon>
        <taxon>Actinomycetes</taxon>
        <taxon>Micrococcales</taxon>
        <taxon>Micrococcaceae</taxon>
        <taxon>Citricoccus</taxon>
    </lineage>
</organism>
<comment type="caution">
    <text evidence="2">The sequence shown here is derived from an EMBL/GenBank/DDBJ whole genome shotgun (WGS) entry which is preliminary data.</text>
</comment>